<evidence type="ECO:0000313" key="15">
    <source>
        <dbReference type="Proteomes" id="UP000296862"/>
    </source>
</evidence>
<evidence type="ECO:0000256" key="9">
    <source>
        <dbReference type="ARBA" id="ARBA00023239"/>
    </source>
</evidence>
<dbReference type="GO" id="GO:0009423">
    <property type="term" value="P:chorismate biosynthetic process"/>
    <property type="evidence" value="ECO:0007669"/>
    <property type="project" value="UniProtKB-UniRule"/>
</dbReference>
<evidence type="ECO:0000256" key="10">
    <source>
        <dbReference type="ARBA" id="ARBA00023285"/>
    </source>
</evidence>
<feature type="domain" description="3-dehydroquinate synthase C-terminal" evidence="13">
    <location>
        <begin position="206"/>
        <end position="349"/>
    </location>
</feature>
<dbReference type="EMBL" id="CP038810">
    <property type="protein sequence ID" value="QBZ98751.1"/>
    <property type="molecule type" value="Genomic_DNA"/>
</dbReference>
<sequence length="385" mass="43321">MSLKIENLLIKLIVLLEKKSLILLNTFKTMTQYIQANGYPILFAEKAYNSLNSFIEENSYSTIFILTDTNTNEYCLSRFLPFLATEKTIEIIEIEAGEIEKNINTCVEIWTILTELGGDRKSLLINIGGGVITDIGGFVASTFKRGIDFIHVPTTLLAMVDASVGGKNGVDLGNLKNQIGVINVPKMVLIDTEYLATLPQNEMRSGLAEMLKHGLIADADYWTKFKDLSEVNFEDFDELIHRSIEIKNEIVMQDPTENGIRKALNFGHTLGHAIESYFLENENKKTLLHGEAIAVGMILESYISWQKKLLSAVDYLEIKNVINAVFETIVFEENDLQPILDLLIHDKKNEYGQIQFALLDGIGNIKINQAVENELIIKSFADYKS</sequence>
<evidence type="ECO:0000256" key="3">
    <source>
        <dbReference type="ARBA" id="ARBA00001947"/>
    </source>
</evidence>
<keyword evidence="15" id="KW-1185">Reference proteome</keyword>
<reference evidence="14 15" key="1">
    <citation type="submission" date="2019-04" db="EMBL/GenBank/DDBJ databases">
        <title>Flavobacterium sp. GS03.</title>
        <authorList>
            <person name="Kim H."/>
        </authorList>
    </citation>
    <scope>NUCLEOTIDE SEQUENCE [LARGE SCALE GENOMIC DNA]</scope>
    <source>
        <strain evidence="14 15">GS03</strain>
    </source>
</reference>
<evidence type="ECO:0000256" key="5">
    <source>
        <dbReference type="ARBA" id="ARBA00022723"/>
    </source>
</evidence>
<evidence type="ECO:0000256" key="8">
    <source>
        <dbReference type="ARBA" id="ARBA00023027"/>
    </source>
</evidence>
<comment type="function">
    <text evidence="4">Catalyzes the conversion of 3-deoxy-D-arabino-heptulosonate 7-phosphate (DAHP) to dehydroquinate (DHQ).</text>
</comment>
<dbReference type="GO" id="GO:0000166">
    <property type="term" value="F:nucleotide binding"/>
    <property type="evidence" value="ECO:0007669"/>
    <property type="project" value="UniProtKB-KW"/>
</dbReference>
<dbReference type="KEGG" id="fsn:GS03_02262"/>
<dbReference type="SUPFAM" id="SSF56796">
    <property type="entry name" value="Dehydroquinate synthase-like"/>
    <property type="match status" value="1"/>
</dbReference>
<dbReference type="PANTHER" id="PTHR43622:SF1">
    <property type="entry name" value="3-DEHYDROQUINATE SYNTHASE"/>
    <property type="match status" value="1"/>
</dbReference>
<dbReference type="GO" id="GO:0005737">
    <property type="term" value="C:cytoplasm"/>
    <property type="evidence" value="ECO:0007669"/>
    <property type="project" value="InterPro"/>
</dbReference>
<keyword evidence="10" id="KW-0170">Cobalt</keyword>
<keyword evidence="8" id="KW-0520">NAD</keyword>
<dbReference type="Gene3D" id="1.20.1090.10">
    <property type="entry name" value="Dehydroquinate synthase-like - alpha domain"/>
    <property type="match status" value="1"/>
</dbReference>
<keyword evidence="5" id="KW-0479">Metal-binding</keyword>
<evidence type="ECO:0000256" key="11">
    <source>
        <dbReference type="NCBIfam" id="TIGR01357"/>
    </source>
</evidence>
<accession>A0A4P7PUU3</accession>
<dbReference type="InterPro" id="IPR050071">
    <property type="entry name" value="Dehydroquinate_synthase"/>
</dbReference>
<evidence type="ECO:0000313" key="14">
    <source>
        <dbReference type="EMBL" id="QBZ98751.1"/>
    </source>
</evidence>
<dbReference type="GO" id="GO:0009073">
    <property type="term" value="P:aromatic amino acid family biosynthetic process"/>
    <property type="evidence" value="ECO:0007669"/>
    <property type="project" value="InterPro"/>
</dbReference>
<name>A0A4P7PUU3_9FLAO</name>
<dbReference type="GO" id="GO:0046872">
    <property type="term" value="F:metal ion binding"/>
    <property type="evidence" value="ECO:0007669"/>
    <property type="project" value="UniProtKB-KW"/>
</dbReference>
<dbReference type="InterPro" id="IPR030963">
    <property type="entry name" value="DHQ_synth_fam"/>
</dbReference>
<evidence type="ECO:0000256" key="7">
    <source>
        <dbReference type="ARBA" id="ARBA00022833"/>
    </source>
</evidence>
<dbReference type="GO" id="GO:0003856">
    <property type="term" value="F:3-dehydroquinate synthase activity"/>
    <property type="evidence" value="ECO:0007669"/>
    <property type="project" value="UniProtKB-UniRule"/>
</dbReference>
<dbReference type="InterPro" id="IPR056179">
    <property type="entry name" value="DHQS_C"/>
</dbReference>
<proteinExistence type="predicted"/>
<evidence type="ECO:0000256" key="1">
    <source>
        <dbReference type="ARBA" id="ARBA00001911"/>
    </source>
</evidence>
<dbReference type="NCBIfam" id="TIGR01357">
    <property type="entry name" value="aroB"/>
    <property type="match status" value="1"/>
</dbReference>
<dbReference type="Proteomes" id="UP000296862">
    <property type="component" value="Chromosome"/>
</dbReference>
<dbReference type="FunFam" id="3.40.50.1970:FF:000007">
    <property type="entry name" value="Pentafunctional AROM polypeptide"/>
    <property type="match status" value="1"/>
</dbReference>
<evidence type="ECO:0000259" key="12">
    <source>
        <dbReference type="Pfam" id="PF01761"/>
    </source>
</evidence>
<evidence type="ECO:0000256" key="6">
    <source>
        <dbReference type="ARBA" id="ARBA00022741"/>
    </source>
</evidence>
<keyword evidence="9 14" id="KW-0456">Lyase</keyword>
<evidence type="ECO:0000256" key="2">
    <source>
        <dbReference type="ARBA" id="ARBA00001941"/>
    </source>
</evidence>
<comment type="cofactor">
    <cofactor evidence="1">
        <name>NAD(+)</name>
        <dbReference type="ChEBI" id="CHEBI:57540"/>
    </cofactor>
</comment>
<dbReference type="AlphaFoldDB" id="A0A4P7PUU3"/>
<evidence type="ECO:0000256" key="4">
    <source>
        <dbReference type="ARBA" id="ARBA00003485"/>
    </source>
</evidence>
<dbReference type="Gene3D" id="3.40.50.1970">
    <property type="match status" value="1"/>
</dbReference>
<dbReference type="InterPro" id="IPR016037">
    <property type="entry name" value="DHQ_synth_AroB"/>
</dbReference>
<dbReference type="InterPro" id="IPR030960">
    <property type="entry name" value="DHQS/DOIS_N"/>
</dbReference>
<keyword evidence="6" id="KW-0547">Nucleotide-binding</keyword>
<dbReference type="Pfam" id="PF01761">
    <property type="entry name" value="DHQ_synthase"/>
    <property type="match status" value="1"/>
</dbReference>
<comment type="cofactor">
    <cofactor evidence="2">
        <name>Co(2+)</name>
        <dbReference type="ChEBI" id="CHEBI:48828"/>
    </cofactor>
</comment>
<dbReference type="EC" id="4.2.3.4" evidence="11"/>
<dbReference type="PANTHER" id="PTHR43622">
    <property type="entry name" value="3-DEHYDROQUINATE SYNTHASE"/>
    <property type="match status" value="1"/>
</dbReference>
<organism evidence="14 15">
    <name type="scientific">Flavobacterium sangjuense</name>
    <dbReference type="NCBI Taxonomy" id="2518177"/>
    <lineage>
        <taxon>Bacteria</taxon>
        <taxon>Pseudomonadati</taxon>
        <taxon>Bacteroidota</taxon>
        <taxon>Flavobacteriia</taxon>
        <taxon>Flavobacteriales</taxon>
        <taxon>Flavobacteriaceae</taxon>
        <taxon>Flavobacterium</taxon>
    </lineage>
</organism>
<comment type="cofactor">
    <cofactor evidence="3">
        <name>Zn(2+)</name>
        <dbReference type="ChEBI" id="CHEBI:29105"/>
    </cofactor>
</comment>
<protein>
    <recommendedName>
        <fullName evidence="11">3-dehydroquinate synthase</fullName>
        <ecNumber evidence="11">4.2.3.4</ecNumber>
    </recommendedName>
</protein>
<evidence type="ECO:0000259" key="13">
    <source>
        <dbReference type="Pfam" id="PF24621"/>
    </source>
</evidence>
<dbReference type="CDD" id="cd08195">
    <property type="entry name" value="DHQS"/>
    <property type="match status" value="1"/>
</dbReference>
<feature type="domain" description="3-dehydroquinate synthase N-terminal" evidence="12">
    <location>
        <begin position="92"/>
        <end position="204"/>
    </location>
</feature>
<gene>
    <name evidence="14" type="primary">aroB</name>
    <name evidence="14" type="ORF">GS03_02262</name>
</gene>
<dbReference type="Pfam" id="PF24621">
    <property type="entry name" value="DHQS_C"/>
    <property type="match status" value="1"/>
</dbReference>
<keyword evidence="7" id="KW-0862">Zinc</keyword>
<dbReference type="PIRSF" id="PIRSF001455">
    <property type="entry name" value="DHQ_synth"/>
    <property type="match status" value="1"/>
</dbReference>